<dbReference type="EMBL" id="BDME01000007">
    <property type="protein sequence ID" value="GAX88290.1"/>
    <property type="molecule type" value="Genomic_DNA"/>
</dbReference>
<evidence type="ECO:0000313" key="2">
    <source>
        <dbReference type="EMBL" id="GAX88290.1"/>
    </source>
</evidence>
<dbReference type="SUPFAM" id="SSF53187">
    <property type="entry name" value="Zn-dependent exopeptidases"/>
    <property type="match status" value="1"/>
</dbReference>
<organism evidence="2 3">
    <name type="scientific">Lebetimonas natsushimae</name>
    <dbReference type="NCBI Taxonomy" id="1936991"/>
    <lineage>
        <taxon>Bacteria</taxon>
        <taxon>Pseudomonadati</taxon>
        <taxon>Campylobacterota</taxon>
        <taxon>Epsilonproteobacteria</taxon>
        <taxon>Nautiliales</taxon>
        <taxon>Nautiliaceae</taxon>
        <taxon>Lebetimonas</taxon>
    </lineage>
</organism>
<accession>A0A292YI44</accession>
<gene>
    <name evidence="2" type="ORF">LNAT_P1586</name>
</gene>
<comment type="caution">
    <text evidence="2">The sequence shown here is derived from an EMBL/GenBank/DDBJ whole genome shotgun (WGS) entry which is preliminary data.</text>
</comment>
<sequence length="337" mass="39330">MNRRDFLLTSSALLFPNLVFAKSNHHIILPTKPFEYFHKKGNGKRILIIGGIHGNEMGAYKAADLLVEMDIKADVLIIPRSNFTSILANVRGYNGDMNRKFDYISKNDPDYYYVELLKEAILDFKPDLLISMHDGYGFSSRNHHAWGQSIVIDENKYKNFDLLKEALYIKNNANKYLKWPVSLINTKTFSGNTHKEQKKALTGWCLKHNIKAFCIEASKQLPSLKDKIYTHFVMLREFFRLYDIKSDIDHYINNLNIKNVIPEVTLKINNKIYKINKNTEIKLSDISDIKVVDIQGDRGSFVIPRGVNLNWRKFYFKNLTLEVKNDFETKYKIFLRS</sequence>
<evidence type="ECO:0000259" key="1">
    <source>
        <dbReference type="Pfam" id="PF17033"/>
    </source>
</evidence>
<dbReference type="RefSeq" id="WP_238594022.1">
    <property type="nucleotide sequence ID" value="NZ_BDME01000007.1"/>
</dbReference>
<evidence type="ECO:0000313" key="3">
    <source>
        <dbReference type="Proteomes" id="UP000217944"/>
    </source>
</evidence>
<feature type="domain" description="D,L-carboxypeptidase peptidase" evidence="1">
    <location>
        <begin position="36"/>
        <end position="253"/>
    </location>
</feature>
<proteinExistence type="predicted"/>
<dbReference type="Pfam" id="PF17033">
    <property type="entry name" value="Peptidase_M99"/>
    <property type="match status" value="1"/>
</dbReference>
<protein>
    <recommendedName>
        <fullName evidence="1">D,L-carboxypeptidase peptidase domain-containing protein</fullName>
    </recommendedName>
</protein>
<dbReference type="Gene3D" id="3.40.630.10">
    <property type="entry name" value="Zn peptidases"/>
    <property type="match status" value="1"/>
</dbReference>
<dbReference type="Proteomes" id="UP000217944">
    <property type="component" value="Unassembled WGS sequence"/>
</dbReference>
<reference evidence="2 3" key="1">
    <citation type="journal article" date="2017" name="Syst. Appl. Microbiol.">
        <title>Lebetimonas natsushimae sp. nov., a novel strictly anaerobic, moderately thermophilic chemoautotroph isolated from a deep-sea hydrothermal vent polychaete nest in the Mid-Okinawa Trough.</title>
        <authorList>
            <person name="Nagata R."/>
            <person name="Takaki Y."/>
            <person name="Tame A."/>
            <person name="Nunoura T."/>
            <person name="Muto H."/>
            <person name="Mino S."/>
            <person name="Sawayama S."/>
            <person name="Takai K."/>
            <person name="Nakagawa S."/>
        </authorList>
    </citation>
    <scope>NUCLEOTIDE SEQUENCE [LARGE SCALE GENOMIC DNA]</scope>
    <source>
        <strain evidence="2 3">HS1857</strain>
    </source>
</reference>
<dbReference type="AlphaFoldDB" id="A0A292YI44"/>
<keyword evidence="3" id="KW-1185">Reference proteome</keyword>
<dbReference type="InterPro" id="IPR031489">
    <property type="entry name" value="Peptidase_M99"/>
</dbReference>
<name>A0A292YI44_9BACT</name>